<dbReference type="AlphaFoldDB" id="A0A4R5KCL5"/>
<accession>A0A4R5KCL5</accession>
<keyword evidence="2" id="KW-0548">Nucleotidyltransferase</keyword>
<dbReference type="Proteomes" id="UP000295636">
    <property type="component" value="Unassembled WGS sequence"/>
</dbReference>
<comment type="caution">
    <text evidence="2">The sequence shown here is derived from an EMBL/GenBank/DDBJ whole genome shotgun (WGS) entry which is preliminary data.</text>
</comment>
<dbReference type="InterPro" id="IPR005835">
    <property type="entry name" value="NTP_transferase_dom"/>
</dbReference>
<feature type="domain" description="Nucleotidyl transferase" evidence="1">
    <location>
        <begin position="3"/>
        <end position="275"/>
    </location>
</feature>
<dbReference type="GO" id="GO:0009298">
    <property type="term" value="P:GDP-mannose biosynthetic process"/>
    <property type="evidence" value="ECO:0007669"/>
    <property type="project" value="TreeGrafter"/>
</dbReference>
<gene>
    <name evidence="2" type="ORF">E1757_28530</name>
</gene>
<dbReference type="GO" id="GO:0004475">
    <property type="term" value="F:mannose-1-phosphate guanylyltransferase (GTP) activity"/>
    <property type="evidence" value="ECO:0007669"/>
    <property type="project" value="TreeGrafter"/>
</dbReference>
<keyword evidence="2" id="KW-0808">Transferase</keyword>
<dbReference type="RefSeq" id="WP_133234612.1">
    <property type="nucleotide sequence ID" value="NZ_SMRT01000018.1"/>
</dbReference>
<evidence type="ECO:0000259" key="1">
    <source>
        <dbReference type="Pfam" id="PF00483"/>
    </source>
</evidence>
<dbReference type="SUPFAM" id="SSF53448">
    <property type="entry name" value="Nucleotide-diphospho-sugar transferases"/>
    <property type="match status" value="1"/>
</dbReference>
<protein>
    <submittedName>
        <fullName evidence="2">Mannose-1-phosphate guanylyltransferase</fullName>
    </submittedName>
</protein>
<keyword evidence="3" id="KW-1185">Reference proteome</keyword>
<organism evidence="2 3">
    <name type="scientific">Paenibacillus piri</name>
    <dbReference type="NCBI Taxonomy" id="2547395"/>
    <lineage>
        <taxon>Bacteria</taxon>
        <taxon>Bacillati</taxon>
        <taxon>Bacillota</taxon>
        <taxon>Bacilli</taxon>
        <taxon>Bacillales</taxon>
        <taxon>Paenibacillaceae</taxon>
        <taxon>Paenibacillus</taxon>
    </lineage>
</organism>
<dbReference type="EMBL" id="SMRT01000018">
    <property type="protein sequence ID" value="TDF93011.1"/>
    <property type="molecule type" value="Genomic_DNA"/>
</dbReference>
<name>A0A4R5KCL5_9BACL</name>
<dbReference type="PANTHER" id="PTHR46390:SF1">
    <property type="entry name" value="MANNOSE-1-PHOSPHATE GUANYLYLTRANSFERASE"/>
    <property type="match status" value="1"/>
</dbReference>
<dbReference type="InterPro" id="IPR051161">
    <property type="entry name" value="Mannose-6P_isomerase_type2"/>
</dbReference>
<reference evidence="2 3" key="1">
    <citation type="submission" date="2019-03" db="EMBL/GenBank/DDBJ databases">
        <title>This is whole genome sequence of Paenibacillus sp MS74 strain.</title>
        <authorList>
            <person name="Trinh H.N."/>
        </authorList>
    </citation>
    <scope>NUCLEOTIDE SEQUENCE [LARGE SCALE GENOMIC DNA]</scope>
    <source>
        <strain evidence="2 3">MS74</strain>
    </source>
</reference>
<dbReference type="Gene3D" id="3.90.550.10">
    <property type="entry name" value="Spore Coat Polysaccharide Biosynthesis Protein SpsA, Chain A"/>
    <property type="match status" value="1"/>
</dbReference>
<evidence type="ECO:0000313" key="2">
    <source>
        <dbReference type="EMBL" id="TDF93011.1"/>
    </source>
</evidence>
<sequence length="342" mass="37752">MKIVIMAGGKGTRFWPRSNDDLPKQFLPFLSEQTLIQETANRFRDFVPASRLFIALPRHYLPLLKEQLPDFSPNQLIVEPRQNDTAACIALTVFRFLQTGDDEPVAFVPSDQYIADKEAFLAAVSAAADVALLPDAIVTLGVRPNRAEPGFGYLSTTPDPDAGQASSVSGILRVARFLEKPDEKRAQQLMNEPGIYWNSGILVCRPETMARCIQSCEPAIWNPLLQNPSDPDAAYADMPRLSIDYAVLEKAKTIYCLPVNCGWDDIGSWGSLLRHLPADPSGNVIQGEVDLMDAARNLVFVDDRKAVIIGVSDLIVTLTSNGLLICPKSEEPWLKKWLSTGK</sequence>
<dbReference type="Pfam" id="PF00483">
    <property type="entry name" value="NTP_transferase"/>
    <property type="match status" value="1"/>
</dbReference>
<proteinExistence type="predicted"/>
<dbReference type="OrthoDB" id="9806359at2"/>
<evidence type="ECO:0000313" key="3">
    <source>
        <dbReference type="Proteomes" id="UP000295636"/>
    </source>
</evidence>
<dbReference type="SUPFAM" id="SSF159283">
    <property type="entry name" value="Guanosine diphospho-D-mannose pyrophosphorylase/mannose-6-phosphate isomerase linker domain"/>
    <property type="match status" value="1"/>
</dbReference>
<dbReference type="InterPro" id="IPR029044">
    <property type="entry name" value="Nucleotide-diphossugar_trans"/>
</dbReference>
<dbReference type="PANTHER" id="PTHR46390">
    <property type="entry name" value="MANNOSE-1-PHOSPHATE GUANYLYLTRANSFERASE"/>
    <property type="match status" value="1"/>
</dbReference>